<reference evidence="1 2" key="1">
    <citation type="journal article" date="2014" name="Agronomy (Basel)">
        <title>A Draft Genome Sequence for Ensete ventricosum, the Drought-Tolerant Tree Against Hunger.</title>
        <authorList>
            <person name="Harrison J."/>
            <person name="Moore K.A."/>
            <person name="Paszkiewicz K."/>
            <person name="Jones T."/>
            <person name="Grant M."/>
            <person name="Ambacheew D."/>
            <person name="Muzemil S."/>
            <person name="Studholme D.J."/>
        </authorList>
    </citation>
    <scope>NUCLEOTIDE SEQUENCE [LARGE SCALE GENOMIC DNA]</scope>
</reference>
<dbReference type="EMBL" id="AMZH03027765">
    <property type="protein sequence ID" value="RRT34012.1"/>
    <property type="molecule type" value="Genomic_DNA"/>
</dbReference>
<accession>A0A426X3F8</accession>
<evidence type="ECO:0000313" key="1">
    <source>
        <dbReference type="EMBL" id="RRT34012.1"/>
    </source>
</evidence>
<sequence>MVVGVATAGRSPLREPYNRPFLLAAASRSRRCRPRERSRPPLRVAAPTSGAGLPCGLALATIDRPLARGLSRGLAVVGRPYMGAGCESLP</sequence>
<comment type="caution">
    <text evidence="1">The sequence shown here is derived from an EMBL/GenBank/DDBJ whole genome shotgun (WGS) entry which is preliminary data.</text>
</comment>
<organism evidence="1 2">
    <name type="scientific">Ensete ventricosum</name>
    <name type="common">Abyssinian banana</name>
    <name type="synonym">Musa ensete</name>
    <dbReference type="NCBI Taxonomy" id="4639"/>
    <lineage>
        <taxon>Eukaryota</taxon>
        <taxon>Viridiplantae</taxon>
        <taxon>Streptophyta</taxon>
        <taxon>Embryophyta</taxon>
        <taxon>Tracheophyta</taxon>
        <taxon>Spermatophyta</taxon>
        <taxon>Magnoliopsida</taxon>
        <taxon>Liliopsida</taxon>
        <taxon>Zingiberales</taxon>
        <taxon>Musaceae</taxon>
        <taxon>Ensete</taxon>
    </lineage>
</organism>
<protein>
    <submittedName>
        <fullName evidence="1">Uncharacterized protein</fullName>
    </submittedName>
</protein>
<name>A0A426X3F8_ENSVE</name>
<dbReference type="AlphaFoldDB" id="A0A426X3F8"/>
<dbReference type="Proteomes" id="UP000287651">
    <property type="component" value="Unassembled WGS sequence"/>
</dbReference>
<gene>
    <name evidence="1" type="ORF">B296_00049437</name>
</gene>
<evidence type="ECO:0000313" key="2">
    <source>
        <dbReference type="Proteomes" id="UP000287651"/>
    </source>
</evidence>
<proteinExistence type="predicted"/>